<protein>
    <submittedName>
        <fullName evidence="1">Uncharacterized protein</fullName>
    </submittedName>
</protein>
<keyword evidence="2" id="KW-1185">Reference proteome</keyword>
<dbReference type="Proteomes" id="UP001153269">
    <property type="component" value="Unassembled WGS sequence"/>
</dbReference>
<gene>
    <name evidence="1" type="ORF">PLEPLA_LOCUS37629</name>
</gene>
<dbReference type="EMBL" id="CADEAL010004034">
    <property type="protein sequence ID" value="CAB1449943.1"/>
    <property type="molecule type" value="Genomic_DNA"/>
</dbReference>
<dbReference type="AlphaFoldDB" id="A0A9N7VFE5"/>
<comment type="caution">
    <text evidence="1">The sequence shown here is derived from an EMBL/GenBank/DDBJ whole genome shotgun (WGS) entry which is preliminary data.</text>
</comment>
<proteinExistence type="predicted"/>
<evidence type="ECO:0000313" key="2">
    <source>
        <dbReference type="Proteomes" id="UP001153269"/>
    </source>
</evidence>
<name>A0A9N7VFE5_PLEPL</name>
<reference evidence="1" key="1">
    <citation type="submission" date="2020-03" db="EMBL/GenBank/DDBJ databases">
        <authorList>
            <person name="Weist P."/>
        </authorList>
    </citation>
    <scope>NUCLEOTIDE SEQUENCE</scope>
</reference>
<sequence>MAGSGRSTKIPLTYPHILSTNMEEAGIMTYTAASHQVAVDSNHAASCTTLFLERSDRAGLSSRHLSAPPPPCRSTCLGLTDRNNSPPPFVCVCGRLKLGSILTVMHEVSNEETRRRGWWTRPSRRESELAGPECSSLCFDRLCSCTSSQFKSMGALGRLWLCVEQMAEEWPFLLLWYAQQHTNGSALSSLATQYDGARALSDSQRLCLQSPHCLYLSLCPLSVSPASLPLVCAVDCLEQQHGRWLEEKSNNLATGNYSALSLSDLACQSNHERVLHYNAVTSYRLQELREVTALPVE</sequence>
<organism evidence="1 2">
    <name type="scientific">Pleuronectes platessa</name>
    <name type="common">European plaice</name>
    <dbReference type="NCBI Taxonomy" id="8262"/>
    <lineage>
        <taxon>Eukaryota</taxon>
        <taxon>Metazoa</taxon>
        <taxon>Chordata</taxon>
        <taxon>Craniata</taxon>
        <taxon>Vertebrata</taxon>
        <taxon>Euteleostomi</taxon>
        <taxon>Actinopterygii</taxon>
        <taxon>Neopterygii</taxon>
        <taxon>Teleostei</taxon>
        <taxon>Neoteleostei</taxon>
        <taxon>Acanthomorphata</taxon>
        <taxon>Carangaria</taxon>
        <taxon>Pleuronectiformes</taxon>
        <taxon>Pleuronectoidei</taxon>
        <taxon>Pleuronectidae</taxon>
        <taxon>Pleuronectes</taxon>
    </lineage>
</organism>
<evidence type="ECO:0000313" key="1">
    <source>
        <dbReference type="EMBL" id="CAB1449943.1"/>
    </source>
</evidence>
<accession>A0A9N7VFE5</accession>